<dbReference type="PANTHER" id="PTHR36649:SF28">
    <property type="entry name" value="UBIQUITIN-LIKE DOMAIN-CONTAINING PROTEIN"/>
    <property type="match status" value="1"/>
</dbReference>
<evidence type="ECO:0000313" key="2">
    <source>
        <dbReference type="EMBL" id="GBC02582.1"/>
    </source>
</evidence>
<protein>
    <recommendedName>
        <fullName evidence="1">Ubiquitin-like domain-containing protein</fullName>
    </recommendedName>
</protein>
<dbReference type="PROSITE" id="PS50053">
    <property type="entry name" value="UBIQUITIN_2"/>
    <property type="match status" value="1"/>
</dbReference>
<dbReference type="Gene3D" id="3.10.20.90">
    <property type="entry name" value="Phosphatidylinositol 3-kinase Catalytic Subunit, Chain A, domain 1"/>
    <property type="match status" value="1"/>
</dbReference>
<dbReference type="Pfam" id="PF00240">
    <property type="entry name" value="ubiquitin"/>
    <property type="match status" value="1"/>
</dbReference>
<dbReference type="PANTHER" id="PTHR36649">
    <property type="entry name" value="UBIQUITIN-LIKE DOMAIN-CONTAINING PROTEIN"/>
    <property type="match status" value="1"/>
</dbReference>
<proteinExistence type="predicted"/>
<dbReference type="SUPFAM" id="SSF56399">
    <property type="entry name" value="ADP-ribosylation"/>
    <property type="match status" value="1"/>
</dbReference>
<dbReference type="STRING" id="94130.A0A2Z6S1H7"/>
<comment type="caution">
    <text evidence="2">The sequence shown here is derived from an EMBL/GenBank/DDBJ whole genome shotgun (WGS) entry which is preliminary data.</text>
</comment>
<dbReference type="InterPro" id="IPR019956">
    <property type="entry name" value="Ubiquitin_dom"/>
</dbReference>
<dbReference type="AlphaFoldDB" id="A0A2Z6S1H7"/>
<feature type="domain" description="Ubiquitin-like" evidence="1">
    <location>
        <begin position="71"/>
        <end position="146"/>
    </location>
</feature>
<sequence>MSQLSLVASAMSSILDIPVKTYDECVANEYTISPEQILDINFVHTISLMHVKNEVNEVEDTFFTFTTSNLIQIFVVNLSGDSQAIFIDPYNTVLELKYTIQEKFDFDIRLIRLEFANKRLEDHKTLKSYNIQHGNSVHVSLRLLGGIEPKNYYVIKKDFLDPKYDFDFTDLEDDGKKHYRGQRELYRRPYGWNRIALNVSGKYGHDNRWLGYHGDSPYEWPVSYHGTNRMCFDPIAEEGYRLDKGKRILYGKGIYSTPMIEVAEIYSKAFMHNGVSYKAVFQNRVGPGFNRHYPLGFITNYEYWVTPDEKNIRPYGLCVKKTLSVFRMFH</sequence>
<keyword evidence="4" id="KW-1185">Reference proteome</keyword>
<accession>A0A2Z6S1H7</accession>
<evidence type="ECO:0000259" key="1">
    <source>
        <dbReference type="PROSITE" id="PS50053"/>
    </source>
</evidence>
<dbReference type="Gene3D" id="3.90.228.10">
    <property type="match status" value="1"/>
</dbReference>
<dbReference type="EMBL" id="BLAL01000208">
    <property type="protein sequence ID" value="GES91946.1"/>
    <property type="molecule type" value="Genomic_DNA"/>
</dbReference>
<evidence type="ECO:0000313" key="4">
    <source>
        <dbReference type="Proteomes" id="UP000247702"/>
    </source>
</evidence>
<name>A0A2Z6S1H7_9GLOM</name>
<evidence type="ECO:0000313" key="3">
    <source>
        <dbReference type="EMBL" id="GES91946.1"/>
    </source>
</evidence>
<reference evidence="3" key="2">
    <citation type="submission" date="2019-10" db="EMBL/GenBank/DDBJ databases">
        <title>Conservation and host-specific expression of non-tandemly repeated heterogenous ribosome RNA gene in arbuscular mycorrhizal fungi.</title>
        <authorList>
            <person name="Maeda T."/>
            <person name="Kobayashi Y."/>
            <person name="Nakagawa T."/>
            <person name="Ezawa T."/>
            <person name="Yamaguchi K."/>
            <person name="Bino T."/>
            <person name="Nishimoto Y."/>
            <person name="Shigenobu S."/>
            <person name="Kawaguchi M."/>
        </authorList>
    </citation>
    <scope>NUCLEOTIDE SEQUENCE</scope>
    <source>
        <strain evidence="3">HR1</strain>
    </source>
</reference>
<dbReference type="InterPro" id="IPR029071">
    <property type="entry name" value="Ubiquitin-like_domsf"/>
</dbReference>
<dbReference type="Proteomes" id="UP000247702">
    <property type="component" value="Unassembled WGS sequence"/>
</dbReference>
<dbReference type="EMBL" id="BEXD01003837">
    <property type="protein sequence ID" value="GBC02582.1"/>
    <property type="molecule type" value="Genomic_DNA"/>
</dbReference>
<reference evidence="2 4" key="1">
    <citation type="submission" date="2017-11" db="EMBL/GenBank/DDBJ databases">
        <title>The genome of Rhizophagus clarus HR1 reveals common genetic basis of auxotrophy among arbuscular mycorrhizal fungi.</title>
        <authorList>
            <person name="Kobayashi Y."/>
        </authorList>
    </citation>
    <scope>NUCLEOTIDE SEQUENCE [LARGE SCALE GENOMIC DNA]</scope>
    <source>
        <strain evidence="2 4">HR1</strain>
    </source>
</reference>
<dbReference type="SMART" id="SM00213">
    <property type="entry name" value="UBQ"/>
    <property type="match status" value="1"/>
</dbReference>
<dbReference type="OrthoDB" id="428577at2759"/>
<gene>
    <name evidence="3" type="ORF">RCL2_001874400</name>
    <name evidence="2" type="ORF">RclHR1_00470012</name>
</gene>
<dbReference type="Proteomes" id="UP000615446">
    <property type="component" value="Unassembled WGS sequence"/>
</dbReference>
<dbReference type="InterPro" id="IPR000626">
    <property type="entry name" value="Ubiquitin-like_dom"/>
</dbReference>
<dbReference type="PRINTS" id="PR00348">
    <property type="entry name" value="UBIQUITIN"/>
</dbReference>
<dbReference type="SUPFAM" id="SSF54236">
    <property type="entry name" value="Ubiquitin-like"/>
    <property type="match status" value="1"/>
</dbReference>
<organism evidence="2 4">
    <name type="scientific">Rhizophagus clarus</name>
    <dbReference type="NCBI Taxonomy" id="94130"/>
    <lineage>
        <taxon>Eukaryota</taxon>
        <taxon>Fungi</taxon>
        <taxon>Fungi incertae sedis</taxon>
        <taxon>Mucoromycota</taxon>
        <taxon>Glomeromycotina</taxon>
        <taxon>Glomeromycetes</taxon>
        <taxon>Glomerales</taxon>
        <taxon>Glomeraceae</taxon>
        <taxon>Rhizophagus</taxon>
    </lineage>
</organism>